<dbReference type="HOGENOM" id="CLU_340830_0_0_1"/>
<organism evidence="3 4">
    <name type="scientific">Tetrahymena thermophila (strain SB210)</name>
    <dbReference type="NCBI Taxonomy" id="312017"/>
    <lineage>
        <taxon>Eukaryota</taxon>
        <taxon>Sar</taxon>
        <taxon>Alveolata</taxon>
        <taxon>Ciliophora</taxon>
        <taxon>Intramacronucleata</taxon>
        <taxon>Oligohymenophorea</taxon>
        <taxon>Hymenostomatida</taxon>
        <taxon>Tetrahymenina</taxon>
        <taxon>Tetrahymenidae</taxon>
        <taxon>Tetrahymena</taxon>
    </lineage>
</organism>
<dbReference type="RefSeq" id="XP_001030161.2">
    <property type="nucleotide sequence ID" value="XM_001030161.2"/>
</dbReference>
<feature type="transmembrane region" description="Helical" evidence="1">
    <location>
        <begin position="2386"/>
        <end position="2404"/>
    </location>
</feature>
<dbReference type="PANTHER" id="PTHR11319">
    <property type="entry name" value="G PROTEIN-COUPLED RECEPTOR-RELATED"/>
    <property type="match status" value="1"/>
</dbReference>
<dbReference type="SUPFAM" id="SSF50998">
    <property type="entry name" value="Quinoprotein alcohol dehydrogenase-like"/>
    <property type="match status" value="1"/>
</dbReference>
<evidence type="ECO:0000256" key="2">
    <source>
        <dbReference type="SAM" id="SignalP"/>
    </source>
</evidence>
<dbReference type="EMBL" id="GG662450">
    <property type="protein sequence ID" value="EAR82498.2"/>
    <property type="molecule type" value="Genomic_DNA"/>
</dbReference>
<name>Q22B10_TETTS</name>
<keyword evidence="2" id="KW-0732">Signal</keyword>
<feature type="transmembrane region" description="Helical" evidence="1">
    <location>
        <begin position="2444"/>
        <end position="2466"/>
    </location>
</feature>
<feature type="transmembrane region" description="Helical" evidence="1">
    <location>
        <begin position="2312"/>
        <end position="2332"/>
    </location>
</feature>
<dbReference type="InterPro" id="IPR011047">
    <property type="entry name" value="Quinoprotein_ADH-like_sf"/>
</dbReference>
<feature type="signal peptide" evidence="2">
    <location>
        <begin position="1"/>
        <end position="18"/>
    </location>
</feature>
<dbReference type="PANTHER" id="PTHR11319:SF35">
    <property type="entry name" value="OUTER MEMBRANE PROTEIN PMPC-RELATED"/>
    <property type="match status" value="1"/>
</dbReference>
<evidence type="ECO:0000313" key="3">
    <source>
        <dbReference type="EMBL" id="EAR82498.2"/>
    </source>
</evidence>
<reference evidence="4" key="1">
    <citation type="journal article" date="2006" name="PLoS Biol.">
        <title>Macronuclear genome sequence of the ciliate Tetrahymena thermophila, a model eukaryote.</title>
        <authorList>
            <person name="Eisen J.A."/>
            <person name="Coyne R.S."/>
            <person name="Wu M."/>
            <person name="Wu D."/>
            <person name="Thiagarajan M."/>
            <person name="Wortman J.R."/>
            <person name="Badger J.H."/>
            <person name="Ren Q."/>
            <person name="Amedeo P."/>
            <person name="Jones K.M."/>
            <person name="Tallon L.J."/>
            <person name="Delcher A.L."/>
            <person name="Salzberg S.L."/>
            <person name="Silva J.C."/>
            <person name="Haas B.J."/>
            <person name="Majoros W.H."/>
            <person name="Farzad M."/>
            <person name="Carlton J.M."/>
            <person name="Smith R.K. Jr."/>
            <person name="Garg J."/>
            <person name="Pearlman R.E."/>
            <person name="Karrer K.M."/>
            <person name="Sun L."/>
            <person name="Manning G."/>
            <person name="Elde N.C."/>
            <person name="Turkewitz A.P."/>
            <person name="Asai D.J."/>
            <person name="Wilkes D.E."/>
            <person name="Wang Y."/>
            <person name="Cai H."/>
            <person name="Collins K."/>
            <person name="Stewart B.A."/>
            <person name="Lee S.R."/>
            <person name="Wilamowska K."/>
            <person name="Weinberg Z."/>
            <person name="Ruzzo W.L."/>
            <person name="Wloga D."/>
            <person name="Gaertig J."/>
            <person name="Frankel J."/>
            <person name="Tsao C.-C."/>
            <person name="Gorovsky M.A."/>
            <person name="Keeling P.J."/>
            <person name="Waller R.F."/>
            <person name="Patron N.J."/>
            <person name="Cherry J.M."/>
            <person name="Stover N.A."/>
            <person name="Krieger C.J."/>
            <person name="del Toro C."/>
            <person name="Ryder H.F."/>
            <person name="Williamson S.C."/>
            <person name="Barbeau R.A."/>
            <person name="Hamilton E.P."/>
            <person name="Orias E."/>
        </authorList>
    </citation>
    <scope>NUCLEOTIDE SEQUENCE [LARGE SCALE GENOMIC DNA]</scope>
    <source>
        <strain evidence="4">SB210</strain>
    </source>
</reference>
<dbReference type="CDD" id="cd00064">
    <property type="entry name" value="FU"/>
    <property type="match status" value="1"/>
</dbReference>
<dbReference type="OrthoDB" id="5956805at2759"/>
<dbReference type="GeneID" id="7836743"/>
<accession>Q22B10</accession>
<feature type="chain" id="PRO_5004200799" evidence="2">
    <location>
        <begin position="19"/>
        <end position="2641"/>
    </location>
</feature>
<evidence type="ECO:0000313" key="4">
    <source>
        <dbReference type="Proteomes" id="UP000009168"/>
    </source>
</evidence>
<dbReference type="InterPro" id="IPR036322">
    <property type="entry name" value="WD40_repeat_dom_sf"/>
</dbReference>
<keyword evidence="1" id="KW-0472">Membrane</keyword>
<feature type="transmembrane region" description="Helical" evidence="1">
    <location>
        <begin position="2222"/>
        <end position="2244"/>
    </location>
</feature>
<dbReference type="Proteomes" id="UP000009168">
    <property type="component" value="Unassembled WGS sequence"/>
</dbReference>
<feature type="transmembrane region" description="Helical" evidence="1">
    <location>
        <begin position="2256"/>
        <end position="2274"/>
    </location>
</feature>
<dbReference type="InParanoid" id="Q22B10"/>
<feature type="transmembrane region" description="Helical" evidence="1">
    <location>
        <begin position="2361"/>
        <end position="2380"/>
    </location>
</feature>
<gene>
    <name evidence="3" type="ORF">TTHERM_01125330</name>
</gene>
<keyword evidence="1 3" id="KW-0812">Transmembrane</keyword>
<evidence type="ECO:0000256" key="1">
    <source>
        <dbReference type="SAM" id="Phobius"/>
    </source>
</evidence>
<protein>
    <submittedName>
        <fullName evidence="3">Transmembrane protein, putative</fullName>
    </submittedName>
</protein>
<sequence>MKKLYIFMFAILIAQVESLKCGQGCQTCSSMTNSQIPICTYCSAGYQLSNGDCIYQDCQPNLYFQIDQTQEDSSIGNCSSICDPLFNTDDNTKTCQKLVECSSIYSTQPNFLNAGIPTDFFIYQQIYYVAFQQGYLSIYDKNLLGLIKNLSYEQDDLTIFSLNGSIIVLKKDFTINIWDIVNERRYYIDQTSIITINQQTKFTLLLDSYLLAYKVENQSSQFQIIYDFASPNQIVSNFIQINETCQFTQVINNFLFLGNSTNLIVYQISFQAQKGNLNFTQLIYFSFKNQGDLQSIIQSNNSSAYFAIFTNKIAIIDIGAQTFLPLTSLTSIKKVKYIPFGNQLNDLHLIILTQQNLIDYSFLTQQQNIILSEAQTITDFDVGNFSGTDIQLAILSNSSILEIYHINNNIYNQYQIISLKFTSQSLKKIPIQYNSQLLDYQTKYEIVFYSSTSIQIIRESNIQQQYLEATIIENYNLPFPSPSSQVNSLVFVYSPELLISCHQNGDIIFYDASRQTNIYLIQKLNLGSQPCNLLQRFSDNKIVALAGQNVLFIDPSQQIILNKLTNLTNIVQITSNNDKLAIIYSNCIQIISSEFKSLFLECQSDFSSNNLNIALNNDLTVFIQKQSQIAIYQIDLSTNSAQIKYLLPSAQQIQQFQAIQIFKTDQDTILNNYTIDEIVYFDSQNNFNICNMSLQIIYTVQLSLIQTVISVVRVINDASVYFLAGYQPITGLYRLFLVSKNIDSSILLNSNFYFPFISEPKKHVNGYGTILYSVKRSLGLSFFTLFKEYQVDINKNIVYITGHEYIVNDNESAFQSKMIGSTSNFLNYAGTQSGLIYTIKLQQNRYQELTSDKMLYSFQNNDQILEIIQSAYLGMYFILTKYQITSFNIFTNKFIEQLAPQQPNDPPFTSFSLVQNNKSIVCWNQYQLLYAVYGKTPQKYYYKGMSLINGWIYSLSTNSFYVYGSSLQLLNSQLTLIQSSSDQQFNNQLLQCQDASQVMVCSISVNSFVIVKKLVNQFSFQSVQVNGFTSQFMIQVDEEYNNIFLYDQQIQVYNLNGVYILGYKFDTQFISLSFSDTRLMFLSQSFLITNQYTFTQVFVYDSESLLTIAKINGSFPANSLGDVVDIFFDYSSAQITYLDTVGNVYIYDLYADFPLQSNFKITEVLDRNEQLVGLSYDNITNNLIIYSTQTVYLIDYTLSGYSYESQLNEVNNYFTPITINSNSLEFLLFNNDNVVFRYSKYNIKFENIIDGSQIVDFMYNLEQDIMIIAQKDQILFYYNYQFSRTNNQLPVLKVLKQIQFFKFLQYNIYLTYDKKIIYCNILTGEIIDFAQLQPSVVVTSNLISQNNNKVFIGLSNGSILYYDLINLSKQYFTIQNNNQINTSVICIILDESKKQSITLYFATNGGILQIIDVVNNKLIQQINLISLVNEDPSIILKDLTIDFTYSRYLGSIYSQESQILKLYGLHQQGIFENNFSISLYDNDQQFQCSIIISDDDISQLNRKISNISPKQDIIYTILGSSTQNQQNWENLIYLQNDMKQTQQISLSKNVQIFILQNITINNQCQGNFQINISNIQKVILQSVKISQLQECSNNNTDNAQPYFLNFLNIPQIQIYDLDISDAMIQLNKNFTLLNFKNINTIIIDSVNISNNQNINSFFQFAQINNITISNIKINNNQNIQQNNNSLNRLLQQQVQSIIYNLNEGVFTISQSQTVSIYKSVFSSNIAQNGGAIFFTDIQKQINFTQCLFQNNTAYSNGGALYFENIGSTQLYFDSQTIIMQNQALIGGGLRIIQTNSDKVILPQGYPFEKNIYLNKASIFGDNSATYLQKIIIQNSNTQNSQNDYQFAYYNKENNISQNYYYQVDINHFQSGGQLSLKMFIVDNNNRFLSFSLQKLLNNSYPSDISNELKRERILNYNQYNSDTQSFELTGLQIQGVLSSQQQFSIDSSIQTSSQIQLPILLQITFRDCQVGEIIEEQINQIMICKICQQGTYSLVDPKSLFQQSQNIKSGVQNECNNCPNSALECQGQFIQLKNGYWRQNNLTDEIVECNSQFLSCQAENPSSIEYCTEGYIGPICQQCDNIGEIWKGYRYSQSVKKGYCEQCYDETIQWIYFLLKIIAMIAYFLFTTFVFISQFKYNQTCYYLRRIKLLPISKSSISDYSGFYIKIVINYFQLSSLLLPQSQILPVNINILSQYLGQTSRQLSLGIECMVSVESLKKYGQIVFFSLVQFLMAIFLFILVLVILKTVQIFIKNKKVEQYHYFTFFHIFIIFYQIDQISYFSKGLTCEQVGSQSLNPYDLRVQCDDMSTIKFVYPYSIVVLLFWTLLPTLFLIKIIKNKSRLDECKIKYFYGYYYGELKTEYFYWEFIRIYLKIILIYIYILLQSAGTLSIISSLIFIGIYITALRKRNPFISQQIQQGEIQAYSLLIIKIYLSQIKTSTQSIQVFIEVVVILIDYLFFLICGYKIIVYKARQGFSFFSRLFRGLLQKFLTKRYFEKVISKKTTFKTYLNWKFIKYNIQKIIQLKASQNINIAASKLNLILTSQKTDTNENANSKNTKFSNQRKVSQYLSSDSLSSYRKNLSSDFKLLNFQQNICEGYTTQQNDYILESDINQVAEEEDTKNLKMYKFHSKQSILDSKQLNN</sequence>
<proteinExistence type="predicted"/>
<keyword evidence="1" id="KW-1133">Transmembrane helix</keyword>
<dbReference type="SUPFAM" id="SSF50978">
    <property type="entry name" value="WD40 repeat-like"/>
    <property type="match status" value="1"/>
</dbReference>
<dbReference type="KEGG" id="tet:TTHERM_01125330"/>
<keyword evidence="4" id="KW-1185">Reference proteome</keyword>
<feature type="transmembrane region" description="Helical" evidence="1">
    <location>
        <begin position="2110"/>
        <end position="2132"/>
    </location>
</feature>
<dbReference type="InterPro" id="IPR006212">
    <property type="entry name" value="Furin_repeat"/>
</dbReference>